<dbReference type="Proteomes" id="UP000313645">
    <property type="component" value="Unassembled WGS sequence"/>
</dbReference>
<dbReference type="InterPro" id="IPR036873">
    <property type="entry name" value="Rhodanese-like_dom_sf"/>
</dbReference>
<evidence type="ECO:0000313" key="3">
    <source>
        <dbReference type="EMBL" id="TBW56059.1"/>
    </source>
</evidence>
<evidence type="ECO:0000313" key="4">
    <source>
        <dbReference type="Proteomes" id="UP000313645"/>
    </source>
</evidence>
<name>A0ABY1ZKX5_9GAMM</name>
<accession>A0ABY1ZKX5</accession>
<feature type="domain" description="Rhodanese" evidence="2">
    <location>
        <begin position="68"/>
        <end position="156"/>
    </location>
</feature>
<dbReference type="SMART" id="SM00450">
    <property type="entry name" value="RHOD"/>
    <property type="match status" value="1"/>
</dbReference>
<dbReference type="Gene3D" id="3.40.250.10">
    <property type="entry name" value="Rhodanese-like domain"/>
    <property type="match status" value="1"/>
</dbReference>
<dbReference type="CDD" id="cd00158">
    <property type="entry name" value="RHOD"/>
    <property type="match status" value="1"/>
</dbReference>
<dbReference type="SUPFAM" id="SSF52821">
    <property type="entry name" value="Rhodanese/Cell cycle control phosphatase"/>
    <property type="match status" value="1"/>
</dbReference>
<dbReference type="RefSeq" id="WP_131481729.1">
    <property type="nucleotide sequence ID" value="NZ_SJDL01000013.1"/>
</dbReference>
<gene>
    <name evidence="3" type="ORF">EZI54_10485</name>
</gene>
<reference evidence="3 4" key="1">
    <citation type="submission" date="2019-02" db="EMBL/GenBank/DDBJ databases">
        <title>Marinobacter halodurans sp. nov., a marine bacterium isolated from sea tidal flat.</title>
        <authorList>
            <person name="Yoo Y."/>
            <person name="Lee D.W."/>
            <person name="Kim B.S."/>
            <person name="Kim J.-J."/>
        </authorList>
    </citation>
    <scope>NUCLEOTIDE SEQUENCE [LARGE SCALE GENOMIC DNA]</scope>
    <source>
        <strain evidence="3 4">YJ-S3-2</strain>
    </source>
</reference>
<proteinExistence type="predicted"/>
<organism evidence="3 4">
    <name type="scientific">Marinobacter halodurans</name>
    <dbReference type="NCBI Taxonomy" id="2528979"/>
    <lineage>
        <taxon>Bacteria</taxon>
        <taxon>Pseudomonadati</taxon>
        <taxon>Pseudomonadota</taxon>
        <taxon>Gammaproteobacteria</taxon>
        <taxon>Pseudomonadales</taxon>
        <taxon>Marinobacteraceae</taxon>
        <taxon>Marinobacter</taxon>
    </lineage>
</organism>
<dbReference type="PROSITE" id="PS50206">
    <property type="entry name" value="RHODANESE_3"/>
    <property type="match status" value="1"/>
</dbReference>
<evidence type="ECO:0000256" key="1">
    <source>
        <dbReference type="SAM" id="SignalP"/>
    </source>
</evidence>
<dbReference type="EMBL" id="SJDL01000013">
    <property type="protein sequence ID" value="TBW56059.1"/>
    <property type="molecule type" value="Genomic_DNA"/>
</dbReference>
<dbReference type="InterPro" id="IPR001763">
    <property type="entry name" value="Rhodanese-like_dom"/>
</dbReference>
<evidence type="ECO:0000259" key="2">
    <source>
        <dbReference type="PROSITE" id="PS50206"/>
    </source>
</evidence>
<feature type="signal peptide" evidence="1">
    <location>
        <begin position="1"/>
        <end position="28"/>
    </location>
</feature>
<dbReference type="Pfam" id="PF00581">
    <property type="entry name" value="Rhodanese"/>
    <property type="match status" value="1"/>
</dbReference>
<feature type="chain" id="PRO_5046564095" evidence="1">
    <location>
        <begin position="29"/>
        <end position="285"/>
    </location>
</feature>
<keyword evidence="4" id="KW-1185">Reference proteome</keyword>
<comment type="caution">
    <text evidence="3">The sequence shown here is derived from an EMBL/GenBank/DDBJ whole genome shotgun (WGS) entry which is preliminary data.</text>
</comment>
<keyword evidence="1" id="KW-0732">Signal</keyword>
<sequence length="285" mass="31379">MKPGVRLANLLPVCFMGVLSAWSLTAMAQGYSGECRAEKSYLAQLGIQPDWPGRERSSQCFVSLDPETAEADLIVDVRPTDDFKAAHIASSVNLSPNELLHSNLLKHQRLLVVDKGFQTDAMAELCARAEQAGVKTLSILRYGLAGWVASGRSLVGQPDAINELNRVSSEEFSASMASDDLRLIVNTSDKSTLEKIEALRRLSDRTTRSREENLQKVLQDILITTGDSSKILLVGFDDQADDLASKYQAVFSFSDSLRDLRILMARQEDIAGKRGQIPQRYRCGG</sequence>
<protein>
    <submittedName>
        <fullName evidence="3">Rhodanese-like domain-containing protein</fullName>
    </submittedName>
</protein>